<sequence>MSTPRRVAPEAPSRRGWCPSLARPMPTGDGLLARVHPPLGRLIPAQARAVAAGARRYGNGHVDVTARANLQIRGVTEATRCGLAEALAAIGLGDVRHDGGPQRLTLTTPLAELDSDAVPALARAVETIGLAIPGLPPKTLVAIESAAHGLTLGTAEADLHGVVTREGLALHLAGDAAWWRLTDDVEAVVEAALRLLAMSGHRRMRDVPAPVRAEALERFALQRIPAPAEVSALSPGLRVLPTLSFQEWESGRGSRPDGNARVALLVDAPFGRCTADALDRLADTADNLGEDGLRLSPTRGFLLVCADAAAAEAAREILAGAGFLTRAEDPRGAVAACPGAPACASGSTPTLHDAARLAEAFRPFAARGLRAHVSGCTKGCAHPGAADLTLVGRDGHYDVVLSGRPDALPATRLPFEAALERVRRADSALPLAQIVPEHPPGPRPS</sequence>
<dbReference type="InterPro" id="IPR051329">
    <property type="entry name" value="NIR_SIR_4Fe-4S"/>
</dbReference>
<gene>
    <name evidence="8" type="ORF">ABID43_000117</name>
</gene>
<dbReference type="EMBL" id="JBEPMM010000001">
    <property type="protein sequence ID" value="MET3690598.1"/>
    <property type="molecule type" value="Genomic_DNA"/>
</dbReference>
<dbReference type="Gene3D" id="3.90.480.20">
    <property type="match status" value="2"/>
</dbReference>
<feature type="domain" description="Nitrite/Sulfite reductase ferredoxin-like" evidence="7">
    <location>
        <begin position="24"/>
        <end position="89"/>
    </location>
</feature>
<dbReference type="Pfam" id="PF03460">
    <property type="entry name" value="NIR_SIR_ferr"/>
    <property type="match status" value="1"/>
</dbReference>
<dbReference type="EC" id="1.14.13.83" evidence="8"/>
<reference evidence="8 9" key="1">
    <citation type="submission" date="2024-06" db="EMBL/GenBank/DDBJ databases">
        <title>Genomic Encyclopedia of Type Strains, Phase IV (KMG-IV): sequencing the most valuable type-strain genomes for metagenomic binning, comparative biology and taxonomic classification.</title>
        <authorList>
            <person name="Goeker M."/>
        </authorList>
    </citation>
    <scope>NUCLEOTIDE SEQUENCE [LARGE SCALE GENOMIC DNA]</scope>
    <source>
        <strain evidence="8 9">DSM 21331</strain>
    </source>
</reference>
<dbReference type="PANTHER" id="PTHR32439:SF9">
    <property type="entry name" value="BLR3264 PROTEIN"/>
    <property type="match status" value="1"/>
</dbReference>
<proteinExistence type="predicted"/>
<dbReference type="InterPro" id="IPR006066">
    <property type="entry name" value="NO2/SO3_Rdtase_FeS/sirohaem_BS"/>
</dbReference>
<dbReference type="Proteomes" id="UP001549145">
    <property type="component" value="Unassembled WGS sequence"/>
</dbReference>
<dbReference type="InterPro" id="IPR005117">
    <property type="entry name" value="NiRdtase/SiRdtase_haem-b_fer"/>
</dbReference>
<keyword evidence="9" id="KW-1185">Reference proteome</keyword>
<evidence type="ECO:0000256" key="6">
    <source>
        <dbReference type="ARBA" id="ARBA00023014"/>
    </source>
</evidence>
<name>A0ABV2KYE3_9HYPH</name>
<dbReference type="InterPro" id="IPR045854">
    <property type="entry name" value="NO2/SO3_Rdtase_4Fe4S_sf"/>
</dbReference>
<dbReference type="RefSeq" id="WP_354465440.1">
    <property type="nucleotide sequence ID" value="NZ_JBEPMM010000001.1"/>
</dbReference>
<dbReference type="PROSITE" id="PS00365">
    <property type="entry name" value="NIR_SIR"/>
    <property type="match status" value="1"/>
</dbReference>
<dbReference type="InterPro" id="IPR036136">
    <property type="entry name" value="Nit/Sulf_reduc_fer-like_dom_sf"/>
</dbReference>
<keyword evidence="4 8" id="KW-0560">Oxidoreductase</keyword>
<evidence type="ECO:0000313" key="8">
    <source>
        <dbReference type="EMBL" id="MET3690598.1"/>
    </source>
</evidence>
<keyword evidence="5" id="KW-0408">Iron</keyword>
<evidence type="ECO:0000256" key="1">
    <source>
        <dbReference type="ARBA" id="ARBA00022485"/>
    </source>
</evidence>
<evidence type="ECO:0000259" key="7">
    <source>
        <dbReference type="Pfam" id="PF03460"/>
    </source>
</evidence>
<evidence type="ECO:0000256" key="4">
    <source>
        <dbReference type="ARBA" id="ARBA00023002"/>
    </source>
</evidence>
<evidence type="ECO:0000256" key="3">
    <source>
        <dbReference type="ARBA" id="ARBA00022723"/>
    </source>
</evidence>
<keyword evidence="6" id="KW-0411">Iron-sulfur</keyword>
<dbReference type="SUPFAM" id="SSF55124">
    <property type="entry name" value="Nitrite/Sulfite reductase N-terminal domain-like"/>
    <property type="match status" value="2"/>
</dbReference>
<accession>A0ABV2KYE3</accession>
<dbReference type="GO" id="GO:0043818">
    <property type="term" value="F:precorrin-3B synthase activity"/>
    <property type="evidence" value="ECO:0007669"/>
    <property type="project" value="UniProtKB-EC"/>
</dbReference>
<keyword evidence="1" id="KW-0004">4Fe-4S</keyword>
<evidence type="ECO:0000313" key="9">
    <source>
        <dbReference type="Proteomes" id="UP001549145"/>
    </source>
</evidence>
<evidence type="ECO:0000256" key="2">
    <source>
        <dbReference type="ARBA" id="ARBA00022617"/>
    </source>
</evidence>
<evidence type="ECO:0000256" key="5">
    <source>
        <dbReference type="ARBA" id="ARBA00023004"/>
    </source>
</evidence>
<keyword evidence="3" id="KW-0479">Metal-binding</keyword>
<dbReference type="PANTHER" id="PTHR32439">
    <property type="entry name" value="FERREDOXIN--NITRITE REDUCTASE, CHLOROPLASTIC"/>
    <property type="match status" value="1"/>
</dbReference>
<protein>
    <submittedName>
        <fullName evidence="8">Precorrin-3B synthase</fullName>
        <ecNumber evidence="8">1.14.13.83</ecNumber>
    </submittedName>
</protein>
<dbReference type="SUPFAM" id="SSF56014">
    <property type="entry name" value="Nitrite and sulphite reductase 4Fe-4S domain-like"/>
    <property type="match status" value="1"/>
</dbReference>
<dbReference type="Gene3D" id="3.30.413.10">
    <property type="entry name" value="Sulfite Reductase Hemoprotein, domain 1"/>
    <property type="match status" value="1"/>
</dbReference>
<keyword evidence="2" id="KW-0349">Heme</keyword>
<organism evidence="8 9">
    <name type="scientific">Methylobacterium goesingense</name>
    <dbReference type="NCBI Taxonomy" id="243690"/>
    <lineage>
        <taxon>Bacteria</taxon>
        <taxon>Pseudomonadati</taxon>
        <taxon>Pseudomonadota</taxon>
        <taxon>Alphaproteobacteria</taxon>
        <taxon>Hyphomicrobiales</taxon>
        <taxon>Methylobacteriaceae</taxon>
        <taxon>Methylobacterium</taxon>
    </lineage>
</organism>
<comment type="caution">
    <text evidence="8">The sequence shown here is derived from an EMBL/GenBank/DDBJ whole genome shotgun (WGS) entry which is preliminary data.</text>
</comment>